<dbReference type="Gene3D" id="3.60.40.10">
    <property type="entry name" value="PPM-type phosphatase domain"/>
    <property type="match status" value="1"/>
</dbReference>
<feature type="region of interest" description="Disordered" evidence="5">
    <location>
        <begin position="552"/>
        <end position="627"/>
    </location>
</feature>
<comment type="similarity">
    <text evidence="4">Belongs to the PP2C family.</text>
</comment>
<dbReference type="CDD" id="cd00143">
    <property type="entry name" value="PP2Cc"/>
    <property type="match status" value="1"/>
</dbReference>
<dbReference type="SUPFAM" id="SSF81606">
    <property type="entry name" value="PP2C-like"/>
    <property type="match status" value="1"/>
</dbReference>
<dbReference type="PANTHER" id="PTHR13832:SF354">
    <property type="entry name" value="GM14138P"/>
    <property type="match status" value="1"/>
</dbReference>
<sequence>MDMLNRLKNRVLTVVAPDLPALPPGTSNHSLFPGSMNRHSGSGSKEQQEQGKLPEKFHYARPYFLQLNTEDEVKASADHNVRPIIVPRDLTVLPWNIGYAECVNSGKSKWNEDQAAFHQQRLTHPLRKYPDLPYTYVGMYDGHAGYGAALAAANQFHHILHQRLVDIIELLWPRCEGDDAASGSSNMPHPGGLFHRQVSRDELIVGALESAFADMDTVLAEDRNKYRNAGGCTALVSLFILGKLYVANAGDSRSILCKRLPRASINQTSQTPAKRDSWKARFGSKGAETAATAAERNVAESSDSDDEMMATVEPCSFDHTPDTERQRLLMIGKHNSALLGDEYIAKEYAKKPTSRDLGTRILYRQGAMRGWSYKTLTVDDLKIPLVTGSGKRSRLLGTIGVTRGFGDHELKAIGYNLPIKPFLSSHPDVTCFDLTQVQSDASGANVDGEYGILVMATDGLWDVSESQQVARNVFATLKRYPTEPHRYTMVAQELVARARGRANESGHWRLAESRSAATVDDISVMVIPVHRYYHEYLAWMEMYDVRNQHKRRAAEPLTTSRPEETEDNAKEEHSTGKVAITSTQQPQAQLPLSSSSDALNDTVENAQEAENNLNLSNQLPPASLTKP</sequence>
<feature type="compositionally biased region" description="Basic and acidic residues" evidence="5">
    <location>
        <begin position="561"/>
        <end position="575"/>
    </location>
</feature>
<keyword evidence="1" id="KW-0479">Metal-binding</keyword>
<keyword evidence="3 4" id="KW-0904">Protein phosphatase</keyword>
<dbReference type="OrthoDB" id="10264738at2759"/>
<dbReference type="PANTHER" id="PTHR13832">
    <property type="entry name" value="PROTEIN PHOSPHATASE 2C"/>
    <property type="match status" value="1"/>
</dbReference>
<organism evidence="6 7">
    <name type="scientific">Anopheles albimanus</name>
    <name type="common">New world malaria mosquito</name>
    <dbReference type="NCBI Taxonomy" id="7167"/>
    <lineage>
        <taxon>Eukaryota</taxon>
        <taxon>Metazoa</taxon>
        <taxon>Ecdysozoa</taxon>
        <taxon>Arthropoda</taxon>
        <taxon>Hexapoda</taxon>
        <taxon>Insecta</taxon>
        <taxon>Pterygota</taxon>
        <taxon>Neoptera</taxon>
        <taxon>Endopterygota</taxon>
        <taxon>Diptera</taxon>
        <taxon>Nematocera</taxon>
        <taxon>Culicoidea</taxon>
        <taxon>Culicidae</taxon>
        <taxon>Anophelinae</taxon>
        <taxon>Anopheles</taxon>
    </lineage>
</organism>
<dbReference type="AlphaFoldDB" id="A0A182FJD2"/>
<name>A0A182FJD2_ANOAL</name>
<dbReference type="STRING" id="7167.A0A182FJD2"/>
<dbReference type="GeneID" id="118465016"/>
<feature type="region of interest" description="Disordered" evidence="5">
    <location>
        <begin position="287"/>
        <end position="306"/>
    </location>
</feature>
<dbReference type="InterPro" id="IPR036457">
    <property type="entry name" value="PPM-type-like_dom_sf"/>
</dbReference>
<dbReference type="RefSeq" id="XP_035788768.1">
    <property type="nucleotide sequence ID" value="XM_035932875.1"/>
</dbReference>
<dbReference type="KEGG" id="aali:118465016"/>
<evidence type="ECO:0000256" key="3">
    <source>
        <dbReference type="ARBA" id="ARBA00022912"/>
    </source>
</evidence>
<dbReference type="PROSITE" id="PS51746">
    <property type="entry name" value="PPM_2"/>
    <property type="match status" value="1"/>
</dbReference>
<feature type="compositionally biased region" description="Low complexity" evidence="5">
    <location>
        <begin position="604"/>
        <end position="619"/>
    </location>
</feature>
<keyword evidence="2 4" id="KW-0378">Hydrolase</keyword>
<evidence type="ECO:0000256" key="4">
    <source>
        <dbReference type="RuleBase" id="RU003465"/>
    </source>
</evidence>
<dbReference type="GO" id="GO:0004741">
    <property type="term" value="F:[pyruvate dehydrogenase (acetyl-transferring)]-phosphatase activity"/>
    <property type="evidence" value="ECO:0007669"/>
    <property type="project" value="TreeGrafter"/>
</dbReference>
<dbReference type="InterPro" id="IPR000222">
    <property type="entry name" value="PP2C_BS"/>
</dbReference>
<proteinExistence type="inferred from homology"/>
<dbReference type="PROSITE" id="PS01032">
    <property type="entry name" value="PPM_1"/>
    <property type="match status" value="1"/>
</dbReference>
<reference evidence="6 7" key="1">
    <citation type="journal article" date="2017" name="G3 (Bethesda)">
        <title>The Physical Genome Mapping of Anopheles albimanus Corrected Scaffold Misassemblies and Identified Interarm Rearrangements in Genus Anopheles.</title>
        <authorList>
            <person name="Artemov G.N."/>
            <person name="Peery A.N."/>
            <person name="Jiang X."/>
            <person name="Tu Z."/>
            <person name="Stegniy V.N."/>
            <person name="Sharakhova M.V."/>
            <person name="Sharakhov I.V."/>
        </authorList>
    </citation>
    <scope>NUCLEOTIDE SEQUENCE [LARGE SCALE GENOMIC DNA]</scope>
    <source>
        <strain evidence="6 7">ALBI9_A</strain>
    </source>
</reference>
<evidence type="ECO:0000313" key="7">
    <source>
        <dbReference type="Proteomes" id="UP000069272"/>
    </source>
</evidence>
<dbReference type="SMART" id="SM00332">
    <property type="entry name" value="PP2Cc"/>
    <property type="match status" value="1"/>
</dbReference>
<protein>
    <submittedName>
        <fullName evidence="6">Uncharacterized protein</fullName>
    </submittedName>
</protein>
<feature type="region of interest" description="Disordered" evidence="5">
    <location>
        <begin position="19"/>
        <end position="52"/>
    </location>
</feature>
<accession>A0A182FJD2</accession>
<reference evidence="6" key="2">
    <citation type="submission" date="2022-08" db="UniProtKB">
        <authorList>
            <consortium name="EnsemblMetazoa"/>
        </authorList>
    </citation>
    <scope>IDENTIFICATION</scope>
    <source>
        <strain evidence="6">STECLA/ALBI9_A</strain>
    </source>
</reference>
<dbReference type="VEuPathDB" id="VectorBase:AALB006627"/>
<dbReference type="VEuPathDB" id="VectorBase:AALB20_026208"/>
<evidence type="ECO:0000313" key="6">
    <source>
        <dbReference type="EnsemblMetazoa" id="AALB006627-PA"/>
    </source>
</evidence>
<dbReference type="InterPro" id="IPR001932">
    <property type="entry name" value="PPM-type_phosphatase-like_dom"/>
</dbReference>
<evidence type="ECO:0000256" key="2">
    <source>
        <dbReference type="ARBA" id="ARBA00022801"/>
    </source>
</evidence>
<dbReference type="GO" id="GO:0005739">
    <property type="term" value="C:mitochondrion"/>
    <property type="evidence" value="ECO:0007669"/>
    <property type="project" value="TreeGrafter"/>
</dbReference>
<dbReference type="GO" id="GO:0046872">
    <property type="term" value="F:metal ion binding"/>
    <property type="evidence" value="ECO:0007669"/>
    <property type="project" value="UniProtKB-KW"/>
</dbReference>
<evidence type="ECO:0000256" key="1">
    <source>
        <dbReference type="ARBA" id="ARBA00022723"/>
    </source>
</evidence>
<dbReference type="Pfam" id="PF00481">
    <property type="entry name" value="PP2C"/>
    <property type="match status" value="2"/>
</dbReference>
<dbReference type="InterPro" id="IPR015655">
    <property type="entry name" value="PP2C"/>
</dbReference>
<keyword evidence="7" id="KW-1185">Reference proteome</keyword>
<feature type="compositionally biased region" description="Low complexity" evidence="5">
    <location>
        <begin position="581"/>
        <end position="596"/>
    </location>
</feature>
<dbReference type="Proteomes" id="UP000069272">
    <property type="component" value="Chromosome X"/>
</dbReference>
<dbReference type="EnsemblMetazoa" id="AALB006627-RA">
    <property type="protein sequence ID" value="AALB006627-PA"/>
    <property type="gene ID" value="AALB006627"/>
</dbReference>
<evidence type="ECO:0000256" key="5">
    <source>
        <dbReference type="SAM" id="MobiDB-lite"/>
    </source>
</evidence>